<evidence type="ECO:0000256" key="2">
    <source>
        <dbReference type="ARBA" id="ARBA00003861"/>
    </source>
</evidence>
<evidence type="ECO:0000256" key="3">
    <source>
        <dbReference type="ARBA" id="ARBA00004906"/>
    </source>
</evidence>
<keyword evidence="7" id="KW-0067">ATP-binding</keyword>
<keyword evidence="7" id="KW-0547">Nucleotide-binding</keyword>
<dbReference type="Pfam" id="PF04564">
    <property type="entry name" value="U-box"/>
    <property type="match status" value="1"/>
</dbReference>
<dbReference type="SMART" id="SM00504">
    <property type="entry name" value="Ubox"/>
    <property type="match status" value="1"/>
</dbReference>
<reference evidence="12" key="1">
    <citation type="submission" date="2023-05" db="EMBL/GenBank/DDBJ databases">
        <title>Nepenthes gracilis genome sequencing.</title>
        <authorList>
            <person name="Fukushima K."/>
        </authorList>
    </citation>
    <scope>NUCLEOTIDE SEQUENCE</scope>
    <source>
        <strain evidence="12">SING2019-196</strain>
    </source>
</reference>
<dbReference type="InterPro" id="IPR011009">
    <property type="entry name" value="Kinase-like_dom_sf"/>
</dbReference>
<keyword evidence="8" id="KW-0175">Coiled coil</keyword>
<dbReference type="CDD" id="cd01989">
    <property type="entry name" value="USP_STK_Ubox_N"/>
    <property type="match status" value="1"/>
</dbReference>
<evidence type="ECO:0000256" key="1">
    <source>
        <dbReference type="ARBA" id="ARBA00000900"/>
    </source>
</evidence>
<keyword evidence="5" id="KW-0808">Transferase</keyword>
<evidence type="ECO:0000259" key="10">
    <source>
        <dbReference type="PROSITE" id="PS50011"/>
    </source>
</evidence>
<proteinExistence type="predicted"/>
<dbReference type="PANTHER" id="PTHR45647">
    <property type="entry name" value="OS02G0152300 PROTEIN"/>
    <property type="match status" value="1"/>
</dbReference>
<gene>
    <name evidence="12" type="ORF">Nepgr_014127</name>
</gene>
<dbReference type="SUPFAM" id="SSF57850">
    <property type="entry name" value="RING/U-box"/>
    <property type="match status" value="1"/>
</dbReference>
<dbReference type="EC" id="2.3.2.27" evidence="4"/>
<comment type="caution">
    <text evidence="12">The sequence shown here is derived from an EMBL/GenBank/DDBJ whole genome shotgun (WGS) entry which is preliminary data.</text>
</comment>
<feature type="region of interest" description="Disordered" evidence="9">
    <location>
        <begin position="1"/>
        <end position="21"/>
    </location>
</feature>
<sequence length="896" mass="100673">MELLTPSHPQGPTGDPFSGFTSPAGYKVDLERASCGEVSSSSSSLNLPGIVEGEEESEKVHVAVGRSVDKAVSLLHWTFRKFGNSQICLVHVHRPSPMIPTLLGKLPANQANGVVVAAYRTEERENTRKLLLNYLSICPKTKVKASVITIESEQVQKGLVELISQQHIRKLVMGAVPENCMKMKRSSSKANYAAKNAPPFCEIWFINKGKHVWTREAMEGIRFGPNICQADALKSESLRSKSLRFDKSEPMGSGRLQFHSSRARMKFGLKDWIQDARVQDEEALASLQPLCSSVNNRDQYSTCTSVSPISGHGSGCTTSAERRISLDSESRMEEESAHSQLVEAQASAEASNHEVSVELRKRKELEAQAVHAISKVKDFESSHTHELKLRKEAEEALKTTVQDQERLLEERLEVAGELQKTMRNLAALDSRLQEANRRCDEATGELKLIQASMTSLHQEKLKLRKQKVEAEHWLDRWRSHRQAGGANHNAYIGFHDDMPEMLEFSLFDIQTATCNFSDSFKLGEGGYGSVYKGELLDRTVAIKMLYPQSMLGPSQFQKEVHVLGKLRHPHLVTLVGACPEVWSLVCDYLPNGNLQYHLSHKSITSLTWKDRARIISEISSALLFLHSSHPERIVHGNLKPENILLDSKLHCKICDFGIFRLVTKETLRCPSFRRYAEPQGAFPYSDPESHRTRVLSPKSDVYSFGLIILQLLTRRPPVGLAAEVRKAVSCGKLDLILDSSAGQWPTSVAGKLAEMGLKFCKPNSRDRPELTPTVVRELQQLHTSEERPVPSFFLCPILQEIMHDPVVAADGFTYEAEALHGWLLLTKYVDRVVLTKRYVDSLTAFNLSVVVYLSSSERNEGYQFKQCCLRLLLLPNELHQLSLRDWAENRELHLLS</sequence>
<dbReference type="Pfam" id="PF00069">
    <property type="entry name" value="Pkinase"/>
    <property type="match status" value="1"/>
</dbReference>
<dbReference type="PANTHER" id="PTHR45647:SF43">
    <property type="entry name" value="OS10G0100500 PROTEIN"/>
    <property type="match status" value="1"/>
</dbReference>
<feature type="domain" description="Protein kinase" evidence="10">
    <location>
        <begin position="516"/>
        <end position="785"/>
    </location>
</feature>
<dbReference type="InterPro" id="IPR017441">
    <property type="entry name" value="Protein_kinase_ATP_BS"/>
</dbReference>
<keyword evidence="13" id="KW-1185">Reference proteome</keyword>
<evidence type="ECO:0000256" key="5">
    <source>
        <dbReference type="ARBA" id="ARBA00022679"/>
    </source>
</evidence>
<feature type="coiled-coil region" evidence="8">
    <location>
        <begin position="390"/>
        <end position="452"/>
    </location>
</feature>
<dbReference type="InterPro" id="IPR003613">
    <property type="entry name" value="Ubox_domain"/>
</dbReference>
<dbReference type="InterPro" id="IPR000719">
    <property type="entry name" value="Prot_kinase_dom"/>
</dbReference>
<dbReference type="GO" id="GO:0016567">
    <property type="term" value="P:protein ubiquitination"/>
    <property type="evidence" value="ECO:0007669"/>
    <property type="project" value="InterPro"/>
</dbReference>
<evidence type="ECO:0000256" key="8">
    <source>
        <dbReference type="SAM" id="Coils"/>
    </source>
</evidence>
<evidence type="ECO:0000313" key="13">
    <source>
        <dbReference type="Proteomes" id="UP001279734"/>
    </source>
</evidence>
<comment type="function">
    <text evidence="2">Functions as an E3 ubiquitin ligase.</text>
</comment>
<protein>
    <recommendedName>
        <fullName evidence="4">RING-type E3 ubiquitin transferase</fullName>
        <ecNumber evidence="4">2.3.2.27</ecNumber>
    </recommendedName>
</protein>
<dbReference type="InterPro" id="IPR051348">
    <property type="entry name" value="U-box_ubiquitin_ligases"/>
</dbReference>
<dbReference type="GO" id="GO:0005524">
    <property type="term" value="F:ATP binding"/>
    <property type="evidence" value="ECO:0007669"/>
    <property type="project" value="UniProtKB-UniRule"/>
</dbReference>
<comment type="pathway">
    <text evidence="3">Protein modification; protein ubiquitination.</text>
</comment>
<evidence type="ECO:0000256" key="4">
    <source>
        <dbReference type="ARBA" id="ARBA00012483"/>
    </source>
</evidence>
<dbReference type="PROSITE" id="PS51698">
    <property type="entry name" value="U_BOX"/>
    <property type="match status" value="1"/>
</dbReference>
<dbReference type="Gene3D" id="3.30.40.10">
    <property type="entry name" value="Zinc/RING finger domain, C3HC4 (zinc finger)"/>
    <property type="match status" value="1"/>
</dbReference>
<feature type="binding site" evidence="7">
    <location>
        <position position="543"/>
    </location>
    <ligand>
        <name>ATP</name>
        <dbReference type="ChEBI" id="CHEBI:30616"/>
    </ligand>
</feature>
<dbReference type="Proteomes" id="UP001279734">
    <property type="component" value="Unassembled WGS sequence"/>
</dbReference>
<dbReference type="PROSITE" id="PS00107">
    <property type="entry name" value="PROTEIN_KINASE_ATP"/>
    <property type="match status" value="1"/>
</dbReference>
<evidence type="ECO:0000259" key="11">
    <source>
        <dbReference type="PROSITE" id="PS51698"/>
    </source>
</evidence>
<dbReference type="EMBL" id="BSYO01000011">
    <property type="protein sequence ID" value="GMH12286.1"/>
    <property type="molecule type" value="Genomic_DNA"/>
</dbReference>
<comment type="catalytic activity">
    <reaction evidence="1">
        <text>S-ubiquitinyl-[E2 ubiquitin-conjugating enzyme]-L-cysteine + [acceptor protein]-L-lysine = [E2 ubiquitin-conjugating enzyme]-L-cysteine + N(6)-ubiquitinyl-[acceptor protein]-L-lysine.</text>
        <dbReference type="EC" id="2.3.2.27"/>
    </reaction>
</comment>
<feature type="domain" description="U-box" evidence="11">
    <location>
        <begin position="788"/>
        <end position="819"/>
    </location>
</feature>
<dbReference type="CDD" id="cd16655">
    <property type="entry name" value="RING-Ubox_WDSUB1-like"/>
    <property type="match status" value="1"/>
</dbReference>
<evidence type="ECO:0000256" key="9">
    <source>
        <dbReference type="SAM" id="MobiDB-lite"/>
    </source>
</evidence>
<evidence type="ECO:0000256" key="6">
    <source>
        <dbReference type="ARBA" id="ARBA00022786"/>
    </source>
</evidence>
<dbReference type="Gene3D" id="3.30.200.20">
    <property type="entry name" value="Phosphorylase Kinase, domain 1"/>
    <property type="match status" value="1"/>
</dbReference>
<organism evidence="12 13">
    <name type="scientific">Nepenthes gracilis</name>
    <name type="common">Slender pitcher plant</name>
    <dbReference type="NCBI Taxonomy" id="150966"/>
    <lineage>
        <taxon>Eukaryota</taxon>
        <taxon>Viridiplantae</taxon>
        <taxon>Streptophyta</taxon>
        <taxon>Embryophyta</taxon>
        <taxon>Tracheophyta</taxon>
        <taxon>Spermatophyta</taxon>
        <taxon>Magnoliopsida</taxon>
        <taxon>eudicotyledons</taxon>
        <taxon>Gunneridae</taxon>
        <taxon>Pentapetalae</taxon>
        <taxon>Caryophyllales</taxon>
        <taxon>Nepenthaceae</taxon>
        <taxon>Nepenthes</taxon>
    </lineage>
</organism>
<evidence type="ECO:0000256" key="7">
    <source>
        <dbReference type="PROSITE-ProRule" id="PRU10141"/>
    </source>
</evidence>
<dbReference type="Gene3D" id="1.10.510.10">
    <property type="entry name" value="Transferase(Phosphotransferase) domain 1"/>
    <property type="match status" value="1"/>
</dbReference>
<dbReference type="GO" id="GO:0061630">
    <property type="term" value="F:ubiquitin protein ligase activity"/>
    <property type="evidence" value="ECO:0007669"/>
    <property type="project" value="UniProtKB-EC"/>
</dbReference>
<dbReference type="GO" id="GO:0004672">
    <property type="term" value="F:protein kinase activity"/>
    <property type="evidence" value="ECO:0007669"/>
    <property type="project" value="InterPro"/>
</dbReference>
<evidence type="ECO:0000313" key="12">
    <source>
        <dbReference type="EMBL" id="GMH12286.1"/>
    </source>
</evidence>
<accession>A0AAD3XQ03</accession>
<dbReference type="AlphaFoldDB" id="A0AAD3XQ03"/>
<name>A0AAD3XQ03_NEPGR</name>
<dbReference type="InterPro" id="IPR013083">
    <property type="entry name" value="Znf_RING/FYVE/PHD"/>
</dbReference>
<keyword evidence="6" id="KW-0833">Ubl conjugation pathway</keyword>
<dbReference type="SUPFAM" id="SSF56112">
    <property type="entry name" value="Protein kinase-like (PK-like)"/>
    <property type="match status" value="1"/>
</dbReference>
<dbReference type="PROSITE" id="PS50011">
    <property type="entry name" value="PROTEIN_KINASE_DOM"/>
    <property type="match status" value="1"/>
</dbReference>